<dbReference type="PANTHER" id="PTHR11271">
    <property type="entry name" value="GUANINE DEAMINASE"/>
    <property type="match status" value="1"/>
</dbReference>
<evidence type="ECO:0000313" key="7">
    <source>
        <dbReference type="EMBL" id="MCA6076336.1"/>
    </source>
</evidence>
<dbReference type="InterPro" id="IPR032466">
    <property type="entry name" value="Metal_Hydrolase"/>
</dbReference>
<evidence type="ECO:0000313" key="6">
    <source>
        <dbReference type="EMBL" id="MCA6075159.1"/>
    </source>
</evidence>
<dbReference type="AlphaFoldDB" id="A0A9X1L0X7"/>
<dbReference type="RefSeq" id="WP_225698264.1">
    <property type="nucleotide sequence ID" value="NZ_JAIXNE010000002.1"/>
</dbReference>
<keyword evidence="4" id="KW-0862">Zinc</keyword>
<dbReference type="SUPFAM" id="SSF51338">
    <property type="entry name" value="Composite domain of metallo-dependent hydrolases"/>
    <property type="match status" value="1"/>
</dbReference>
<keyword evidence="9" id="KW-1185">Reference proteome</keyword>
<keyword evidence="2" id="KW-0479">Metal-binding</keyword>
<comment type="cofactor">
    <cofactor evidence="1">
        <name>Zn(2+)</name>
        <dbReference type="ChEBI" id="CHEBI:29105"/>
    </cofactor>
</comment>
<accession>A0A9X1L0X7</accession>
<evidence type="ECO:0000256" key="4">
    <source>
        <dbReference type="ARBA" id="ARBA00022833"/>
    </source>
</evidence>
<dbReference type="EC" id="3.5.3.13" evidence="7"/>
<dbReference type="Gene3D" id="3.20.20.140">
    <property type="entry name" value="Metal-dependent hydrolases"/>
    <property type="match status" value="1"/>
</dbReference>
<evidence type="ECO:0000313" key="8">
    <source>
        <dbReference type="EMBL" id="MCA6077464.1"/>
    </source>
</evidence>
<dbReference type="GO" id="GO:0046872">
    <property type="term" value="F:metal ion binding"/>
    <property type="evidence" value="ECO:0007669"/>
    <property type="project" value="UniProtKB-KW"/>
</dbReference>
<dbReference type="PANTHER" id="PTHR11271:SF48">
    <property type="entry name" value="AMIDOHYDROLASE-RELATED DOMAIN-CONTAINING PROTEIN"/>
    <property type="match status" value="1"/>
</dbReference>
<dbReference type="NCBIfam" id="TIGR02022">
    <property type="entry name" value="hutF"/>
    <property type="match status" value="1"/>
</dbReference>
<name>A0A9X1L0X7_9BACT</name>
<dbReference type="InterPro" id="IPR051607">
    <property type="entry name" value="Metallo-dep_hydrolases"/>
</dbReference>
<dbReference type="Pfam" id="PF01979">
    <property type="entry name" value="Amidohydro_1"/>
    <property type="match status" value="1"/>
</dbReference>
<dbReference type="SUPFAM" id="SSF51556">
    <property type="entry name" value="Metallo-dependent hydrolases"/>
    <property type="match status" value="1"/>
</dbReference>
<dbReference type="GO" id="GO:0050416">
    <property type="term" value="F:formimidoylglutamate deiminase activity"/>
    <property type="evidence" value="ECO:0007669"/>
    <property type="project" value="UniProtKB-EC"/>
</dbReference>
<proteinExistence type="predicted"/>
<gene>
    <name evidence="7" type="primary">hutF</name>
    <name evidence="6" type="ORF">LDX50_09770</name>
    <name evidence="7" type="ORF">LDX50_15740</name>
    <name evidence="8" type="ORF">LDX50_21460</name>
</gene>
<dbReference type="InterPro" id="IPR010252">
    <property type="entry name" value="HutF"/>
</dbReference>
<organism evidence="7 9">
    <name type="scientific">Fulvivirga sedimenti</name>
    <dbReference type="NCBI Taxonomy" id="2879465"/>
    <lineage>
        <taxon>Bacteria</taxon>
        <taxon>Pseudomonadati</taxon>
        <taxon>Bacteroidota</taxon>
        <taxon>Cytophagia</taxon>
        <taxon>Cytophagales</taxon>
        <taxon>Fulvivirgaceae</taxon>
        <taxon>Fulvivirga</taxon>
    </lineage>
</organism>
<reference evidence="7" key="1">
    <citation type="submission" date="2021-09" db="EMBL/GenBank/DDBJ databases">
        <title>Fulvivirga sp. isolated from coastal sediment.</title>
        <authorList>
            <person name="Yu H."/>
        </authorList>
    </citation>
    <scope>NUCLEOTIDE SEQUENCE</scope>
    <source>
        <strain evidence="7">1062</strain>
    </source>
</reference>
<feature type="domain" description="Amidohydrolase-related" evidence="5">
    <location>
        <begin position="47"/>
        <end position="430"/>
    </location>
</feature>
<sequence>MKYQFKALLTNHGWMENATITVDENGLIKSIATDEDKESNEGVNGLALPGFQNAHSHAFQYAMAGLAEVHPHHKSADDFWSWRNTMYEIALSISPDTLFEVALLLYRQMLRHGYTSVAEFHYLHHDPTGEPYSNLAEMGERLAAAAGQAGIKITLIPMFYQRGGFGKPAEKNQRRFISRDLDTYMKLLDASRSVIKQYAGATLGMGVHSLRAVDGDLIRECFQLRQNGIPFHIHIAEQLKEVSECEAFYGRRPVEWFLESCQPDHTTHLVHATHLTESEVWGIAASGANVVLCPSTEANLGDGLFRFHDFKMAGGKWSIGTDSHIGLNPFEELRMLDYGQRLISHRRNTFTLEDKADSGFNAIEMSISAGRLAMGRTDHQFFDIGMPFDAVVIDADSPLLAGSSPEQWCSTLIYTGDVSDVLGTIVNGQWKYHRESHDAFPKTVQTFLNLRKR</sequence>
<evidence type="ECO:0000256" key="3">
    <source>
        <dbReference type="ARBA" id="ARBA00022801"/>
    </source>
</evidence>
<dbReference type="GO" id="GO:0019239">
    <property type="term" value="F:deaminase activity"/>
    <property type="evidence" value="ECO:0007669"/>
    <property type="project" value="TreeGrafter"/>
</dbReference>
<dbReference type="Gene3D" id="2.30.40.10">
    <property type="entry name" value="Urease, subunit C, domain 1"/>
    <property type="match status" value="1"/>
</dbReference>
<dbReference type="EMBL" id="JAIXNE010000003">
    <property type="protein sequence ID" value="MCA6076336.1"/>
    <property type="molecule type" value="Genomic_DNA"/>
</dbReference>
<dbReference type="GO" id="GO:0005829">
    <property type="term" value="C:cytosol"/>
    <property type="evidence" value="ECO:0007669"/>
    <property type="project" value="TreeGrafter"/>
</dbReference>
<evidence type="ECO:0000256" key="2">
    <source>
        <dbReference type="ARBA" id="ARBA00022723"/>
    </source>
</evidence>
<dbReference type="Proteomes" id="UP001139409">
    <property type="component" value="Unassembled WGS sequence"/>
</dbReference>
<evidence type="ECO:0000256" key="1">
    <source>
        <dbReference type="ARBA" id="ARBA00001947"/>
    </source>
</evidence>
<keyword evidence="3 7" id="KW-0378">Hydrolase</keyword>
<dbReference type="NCBIfam" id="NF006681">
    <property type="entry name" value="PRK09229.1-2"/>
    <property type="match status" value="1"/>
</dbReference>
<dbReference type="InterPro" id="IPR006680">
    <property type="entry name" value="Amidohydro-rel"/>
</dbReference>
<dbReference type="EMBL" id="JAIXNE010000004">
    <property type="protein sequence ID" value="MCA6077464.1"/>
    <property type="molecule type" value="Genomic_DNA"/>
</dbReference>
<evidence type="ECO:0000313" key="9">
    <source>
        <dbReference type="Proteomes" id="UP001139409"/>
    </source>
</evidence>
<dbReference type="InterPro" id="IPR011059">
    <property type="entry name" value="Metal-dep_hydrolase_composite"/>
</dbReference>
<comment type="caution">
    <text evidence="7">The sequence shown here is derived from an EMBL/GenBank/DDBJ whole genome shotgun (WGS) entry which is preliminary data.</text>
</comment>
<protein>
    <submittedName>
        <fullName evidence="7">Formimidoylglutamate deiminase</fullName>
        <ecNumber evidence="7">3.5.3.13</ecNumber>
    </submittedName>
</protein>
<evidence type="ECO:0000259" key="5">
    <source>
        <dbReference type="Pfam" id="PF01979"/>
    </source>
</evidence>
<dbReference type="EMBL" id="JAIXNE010000002">
    <property type="protein sequence ID" value="MCA6075159.1"/>
    <property type="molecule type" value="Genomic_DNA"/>
</dbReference>